<gene>
    <name evidence="2" type="ORF">MFLAVUS_001853</name>
</gene>
<name>A0ABP9YNP2_9FUNG</name>
<dbReference type="EMBL" id="BAABUK010000003">
    <property type="protein sequence ID" value="GAA5808462.1"/>
    <property type="molecule type" value="Genomic_DNA"/>
</dbReference>
<comment type="caution">
    <text evidence="2">The sequence shown here is derived from an EMBL/GenBank/DDBJ whole genome shotgun (WGS) entry which is preliminary data.</text>
</comment>
<dbReference type="Gene3D" id="1.20.1280.50">
    <property type="match status" value="1"/>
</dbReference>
<protein>
    <recommendedName>
        <fullName evidence="1">F-box domain-containing protein</fullName>
    </recommendedName>
</protein>
<accession>A0ABP9YNP2</accession>
<sequence length="456" mass="52934">MATIHKLNDDCLEVIFEACQGCPWTLCTLSKVCRQWYIISHRPSVWRRLLMDKPNFHAAYTRFLLSEYNFERLQAVRTVTLSKPSETRHAHLRPLPFFAMTQIRKLYTSNLCLAEIEYLSQQIVATKSELNLLSCTNIETWCDTKRFSSDLIQAHPYLNHVQFQFCQDGHSGFASIHNRAVLQQERWPPSIKVFSLTSVRDSESIEQRNMLVTLADIDNDRDEIYYQHEIEQIEQKKNIILQGWYYLEKALIDKYKFFSSLNGLERLEFGFCYAWTPDIWRYCFGKVIGASPDLSYLSLHGWDQLGKLTKMGGHSSTIQPIRADAEKAIHDCFEMIPHLTCLQLVDFSIGSGLFNIGNHLSKSIQHLEIEFTKTFARYFTEPADLWLLIGPLKEFISSVFSVRMTIKRSVTIRLDPDLLNQVENSSFFAQEPFLQSIKLSLIDKNVEIILLDSCII</sequence>
<evidence type="ECO:0000313" key="3">
    <source>
        <dbReference type="Proteomes" id="UP001473302"/>
    </source>
</evidence>
<dbReference type="InterPro" id="IPR001810">
    <property type="entry name" value="F-box_dom"/>
</dbReference>
<dbReference type="InterPro" id="IPR036047">
    <property type="entry name" value="F-box-like_dom_sf"/>
</dbReference>
<evidence type="ECO:0000313" key="2">
    <source>
        <dbReference type="EMBL" id="GAA5808462.1"/>
    </source>
</evidence>
<feature type="domain" description="F-box" evidence="1">
    <location>
        <begin position="23"/>
        <end position="50"/>
    </location>
</feature>
<evidence type="ECO:0000259" key="1">
    <source>
        <dbReference type="Pfam" id="PF12937"/>
    </source>
</evidence>
<reference evidence="2 3" key="1">
    <citation type="submission" date="2024-04" db="EMBL/GenBank/DDBJ databases">
        <title>genome sequences of Mucor flavus KT1a and Helicostylum pulchrum KT1b strains isolated from the surface of a dry-aged beef.</title>
        <authorList>
            <person name="Toyotome T."/>
            <person name="Hosono M."/>
            <person name="Torimaru M."/>
            <person name="Fukuda K."/>
            <person name="Mikami N."/>
        </authorList>
    </citation>
    <scope>NUCLEOTIDE SEQUENCE [LARGE SCALE GENOMIC DNA]</scope>
    <source>
        <strain evidence="2 3">KT1a</strain>
    </source>
</reference>
<organism evidence="2 3">
    <name type="scientific">Mucor flavus</name>
    <dbReference type="NCBI Taxonomy" id="439312"/>
    <lineage>
        <taxon>Eukaryota</taxon>
        <taxon>Fungi</taxon>
        <taxon>Fungi incertae sedis</taxon>
        <taxon>Mucoromycota</taxon>
        <taxon>Mucoromycotina</taxon>
        <taxon>Mucoromycetes</taxon>
        <taxon>Mucorales</taxon>
        <taxon>Mucorineae</taxon>
        <taxon>Mucoraceae</taxon>
        <taxon>Mucor</taxon>
    </lineage>
</organism>
<dbReference type="SUPFAM" id="SSF81383">
    <property type="entry name" value="F-box domain"/>
    <property type="match status" value="1"/>
</dbReference>
<proteinExistence type="predicted"/>
<dbReference type="Pfam" id="PF12937">
    <property type="entry name" value="F-box-like"/>
    <property type="match status" value="1"/>
</dbReference>
<dbReference type="Proteomes" id="UP001473302">
    <property type="component" value="Unassembled WGS sequence"/>
</dbReference>
<keyword evidence="3" id="KW-1185">Reference proteome</keyword>